<dbReference type="InterPro" id="IPR001314">
    <property type="entry name" value="Peptidase_S1A"/>
</dbReference>
<evidence type="ECO:0000256" key="5">
    <source>
        <dbReference type="ARBA" id="ARBA00022729"/>
    </source>
</evidence>
<feature type="domain" description="Peptidase S1" evidence="14">
    <location>
        <begin position="32"/>
        <end position="276"/>
    </location>
</feature>
<evidence type="ECO:0000256" key="1">
    <source>
        <dbReference type="ARBA" id="ARBA00004613"/>
    </source>
</evidence>
<dbReference type="InterPro" id="IPR009003">
    <property type="entry name" value="Peptidase_S1_PA"/>
</dbReference>
<dbReference type="EMBL" id="JBEHCU010005619">
    <property type="protein sequence ID" value="KAL1399219.1"/>
    <property type="molecule type" value="Genomic_DNA"/>
</dbReference>
<feature type="signal peptide" evidence="13">
    <location>
        <begin position="1"/>
        <end position="18"/>
    </location>
</feature>
<keyword evidence="16" id="KW-1185">Reference proteome</keyword>
<dbReference type="SUPFAM" id="SSF50494">
    <property type="entry name" value="Trypsin-like serine proteases"/>
    <property type="match status" value="2"/>
</dbReference>
<keyword evidence="11" id="KW-0325">Glycoprotein</keyword>
<protein>
    <recommendedName>
        <fullName evidence="14">Peptidase S1 domain-containing protein</fullName>
    </recommendedName>
</protein>
<dbReference type="PANTHER" id="PTHR24256">
    <property type="entry name" value="TRYPTASE-RELATED"/>
    <property type="match status" value="1"/>
</dbReference>
<keyword evidence="4" id="KW-0645">Protease</keyword>
<evidence type="ECO:0000256" key="12">
    <source>
        <dbReference type="ARBA" id="ARBA00024195"/>
    </source>
</evidence>
<dbReference type="GO" id="GO:0045087">
    <property type="term" value="P:innate immune response"/>
    <property type="evidence" value="ECO:0007669"/>
    <property type="project" value="UniProtKB-KW"/>
</dbReference>
<evidence type="ECO:0000313" key="15">
    <source>
        <dbReference type="EMBL" id="KAL1399219.1"/>
    </source>
</evidence>
<dbReference type="Gene3D" id="2.40.10.10">
    <property type="entry name" value="Trypsin-like serine proteases"/>
    <property type="match status" value="3"/>
</dbReference>
<keyword evidence="8" id="KW-0391">Immunity</keyword>
<keyword evidence="10" id="KW-1015">Disulfide bond</keyword>
<evidence type="ECO:0000256" key="7">
    <source>
        <dbReference type="ARBA" id="ARBA00022825"/>
    </source>
</evidence>
<proteinExistence type="inferred from homology"/>
<evidence type="ECO:0000256" key="11">
    <source>
        <dbReference type="ARBA" id="ARBA00023180"/>
    </source>
</evidence>
<comment type="similarity">
    <text evidence="12">Belongs to the peptidase S1 family. CLIP subfamily.</text>
</comment>
<comment type="subcellular location">
    <subcellularLocation>
        <location evidence="1">Secreted</location>
    </subcellularLocation>
</comment>
<reference evidence="15 16" key="1">
    <citation type="submission" date="2024-05" db="EMBL/GenBank/DDBJ databases">
        <title>Culex pipiens pipiens assembly and annotation.</title>
        <authorList>
            <person name="Alout H."/>
            <person name="Durand T."/>
        </authorList>
    </citation>
    <scope>NUCLEOTIDE SEQUENCE [LARGE SCALE GENOMIC DNA]</scope>
    <source>
        <strain evidence="15">HA-2024</strain>
        <tissue evidence="15">Whole body</tissue>
    </source>
</reference>
<gene>
    <name evidence="15" type="ORF">pipiens_008382</name>
</gene>
<keyword evidence="7" id="KW-0720">Serine protease</keyword>
<keyword evidence="2" id="KW-0964">Secreted</keyword>
<evidence type="ECO:0000256" key="13">
    <source>
        <dbReference type="SAM" id="SignalP"/>
    </source>
</evidence>
<evidence type="ECO:0000256" key="2">
    <source>
        <dbReference type="ARBA" id="ARBA00022525"/>
    </source>
</evidence>
<evidence type="ECO:0000256" key="4">
    <source>
        <dbReference type="ARBA" id="ARBA00022670"/>
    </source>
</evidence>
<evidence type="ECO:0000256" key="8">
    <source>
        <dbReference type="ARBA" id="ARBA00022859"/>
    </source>
</evidence>
<name>A0ABD1DHM1_CULPP</name>
<evidence type="ECO:0000256" key="3">
    <source>
        <dbReference type="ARBA" id="ARBA00022588"/>
    </source>
</evidence>
<dbReference type="FunFam" id="2.40.10.10:FF:000146">
    <property type="entry name" value="Serine protease 53"/>
    <property type="match status" value="1"/>
</dbReference>
<feature type="chain" id="PRO_5044756512" description="Peptidase S1 domain-containing protein" evidence="13">
    <location>
        <begin position="19"/>
        <end position="563"/>
    </location>
</feature>
<dbReference type="Pfam" id="PF00089">
    <property type="entry name" value="Trypsin"/>
    <property type="match status" value="2"/>
</dbReference>
<feature type="domain" description="Peptidase S1" evidence="14">
    <location>
        <begin position="316"/>
        <end position="562"/>
    </location>
</feature>
<dbReference type="PROSITE" id="PS50240">
    <property type="entry name" value="TRYPSIN_DOM"/>
    <property type="match status" value="2"/>
</dbReference>
<evidence type="ECO:0000256" key="9">
    <source>
        <dbReference type="ARBA" id="ARBA00023145"/>
    </source>
</evidence>
<dbReference type="InterPro" id="IPR001254">
    <property type="entry name" value="Trypsin_dom"/>
</dbReference>
<evidence type="ECO:0000313" key="16">
    <source>
        <dbReference type="Proteomes" id="UP001562425"/>
    </source>
</evidence>
<dbReference type="Proteomes" id="UP001562425">
    <property type="component" value="Unassembled WGS sequence"/>
</dbReference>
<dbReference type="InterPro" id="IPR043504">
    <property type="entry name" value="Peptidase_S1_PA_chymotrypsin"/>
</dbReference>
<organism evidence="15 16">
    <name type="scientific">Culex pipiens pipiens</name>
    <name type="common">Northern house mosquito</name>
    <dbReference type="NCBI Taxonomy" id="38569"/>
    <lineage>
        <taxon>Eukaryota</taxon>
        <taxon>Metazoa</taxon>
        <taxon>Ecdysozoa</taxon>
        <taxon>Arthropoda</taxon>
        <taxon>Hexapoda</taxon>
        <taxon>Insecta</taxon>
        <taxon>Pterygota</taxon>
        <taxon>Neoptera</taxon>
        <taxon>Endopterygota</taxon>
        <taxon>Diptera</taxon>
        <taxon>Nematocera</taxon>
        <taxon>Culicoidea</taxon>
        <taxon>Culicidae</taxon>
        <taxon>Culicinae</taxon>
        <taxon>Culicini</taxon>
        <taxon>Culex</taxon>
        <taxon>Culex</taxon>
    </lineage>
</organism>
<keyword evidence="3" id="KW-0399">Innate immunity</keyword>
<dbReference type="FunFam" id="2.40.10.10:FF:000028">
    <property type="entry name" value="Serine protease easter"/>
    <property type="match status" value="1"/>
</dbReference>
<dbReference type="SMART" id="SM00020">
    <property type="entry name" value="Tryp_SPc"/>
    <property type="match status" value="2"/>
</dbReference>
<dbReference type="GO" id="GO:0008236">
    <property type="term" value="F:serine-type peptidase activity"/>
    <property type="evidence" value="ECO:0007669"/>
    <property type="project" value="UniProtKB-KW"/>
</dbReference>
<evidence type="ECO:0000256" key="10">
    <source>
        <dbReference type="ARBA" id="ARBA00023157"/>
    </source>
</evidence>
<accession>A0ABD1DHM1</accession>
<comment type="caution">
    <text evidence="15">The sequence shown here is derived from an EMBL/GenBank/DDBJ whole genome shotgun (WGS) entry which is preliminary data.</text>
</comment>
<dbReference type="AlphaFoldDB" id="A0ABD1DHM1"/>
<keyword evidence="9" id="KW-0865">Zymogen</keyword>
<dbReference type="GO" id="GO:0006508">
    <property type="term" value="P:proteolysis"/>
    <property type="evidence" value="ECO:0007669"/>
    <property type="project" value="UniProtKB-KW"/>
</dbReference>
<dbReference type="CDD" id="cd00190">
    <property type="entry name" value="Tryp_SPc"/>
    <property type="match status" value="2"/>
</dbReference>
<evidence type="ECO:0000259" key="14">
    <source>
        <dbReference type="PROSITE" id="PS50240"/>
    </source>
</evidence>
<keyword evidence="6" id="KW-0378">Hydrolase</keyword>
<evidence type="ECO:0000256" key="6">
    <source>
        <dbReference type="ARBA" id="ARBA00022801"/>
    </source>
</evidence>
<dbReference type="InterPro" id="IPR051487">
    <property type="entry name" value="Ser/Thr_Proteases_Immune/Dev"/>
</dbReference>
<keyword evidence="5 13" id="KW-0732">Signal</keyword>
<sequence length="563" mass="62312">MENIYLLLFAVLITVSTGFQCGVPKVKINEVIVRGRDVTPGSFPWHAAVYHRKGRSDSYACGGTLISSTFVLTADHCVLDDNGYVLSPKRVFARLGVHNLNVLNTQTLQHHDIFKIHRFTVSHQLKNDIALLELSTEAVFNQYVQPTCINREEDVTGQPGVAVGWGFTEDDEVSSTLKAARMPVVSTTTCLEHDRETFGQTLDSSLFCAGHTNGTTVCNGDSGGGLHVKRGDAWYVVGIISFTAPREDQSLLCRKDSYAAFTNVATFVPWLRNVTELLSLAGEGSVRVVQGADANPSRRYPNYLPRLCGHFLVSRIVGGAPAKLFEFPWMALLRYKSDEHECGGSLINKRYVLTAGQCVFPSTPFQVRLGEHDLSRAIDCNPNDENDCAPPVQDVDIEYIVRHQNYSNTYDDKHSDIALIRLAREVIFEDHIQPICLPVTQTLRDQHLQKYIATGYGFTDLADPKLSTVLMRTTVRAVALSNCQKVFSEKWLWESHLCAGGAGDGCDTCVGDAGGPLGYPVRYNGVRFVQFGVTSFGKNCGRFPAVYTNVAHFVHWIFANMEA</sequence>
<dbReference type="GO" id="GO:0005576">
    <property type="term" value="C:extracellular region"/>
    <property type="evidence" value="ECO:0007669"/>
    <property type="project" value="UniProtKB-SubCell"/>
</dbReference>
<dbReference type="PRINTS" id="PR00722">
    <property type="entry name" value="CHYMOTRYPSIN"/>
</dbReference>